<accession>A0A369K3Q3</accession>
<evidence type="ECO:0000256" key="1">
    <source>
        <dbReference type="SAM" id="MobiDB-lite"/>
    </source>
</evidence>
<comment type="caution">
    <text evidence="2">The sequence shown here is derived from an EMBL/GenBank/DDBJ whole genome shotgun (WGS) entry which is preliminary data.</text>
</comment>
<dbReference type="InParanoid" id="A0A369K3Q3"/>
<dbReference type="Proteomes" id="UP000076154">
    <property type="component" value="Unassembled WGS sequence"/>
</dbReference>
<name>A0A369K3Q3_HYPMA</name>
<dbReference type="EMBL" id="LUEZ02000030">
    <property type="protein sequence ID" value="RDB26483.1"/>
    <property type="molecule type" value="Genomic_DNA"/>
</dbReference>
<dbReference type="AlphaFoldDB" id="A0A369K3Q3"/>
<organism evidence="2 3">
    <name type="scientific">Hypsizygus marmoreus</name>
    <name type="common">White beech mushroom</name>
    <name type="synonym">Agaricus marmoreus</name>
    <dbReference type="NCBI Taxonomy" id="39966"/>
    <lineage>
        <taxon>Eukaryota</taxon>
        <taxon>Fungi</taxon>
        <taxon>Dikarya</taxon>
        <taxon>Basidiomycota</taxon>
        <taxon>Agaricomycotina</taxon>
        <taxon>Agaricomycetes</taxon>
        <taxon>Agaricomycetidae</taxon>
        <taxon>Agaricales</taxon>
        <taxon>Tricholomatineae</taxon>
        <taxon>Lyophyllaceae</taxon>
        <taxon>Hypsizygus</taxon>
    </lineage>
</organism>
<gene>
    <name evidence="2" type="ORF">Hypma_005705</name>
</gene>
<sequence length="244" mass="27472">MQNIEHRPPSSTSHLGTLRVLRKAFPLRCYNRIRFHFASQSQSISLNCVSNIKYIISTLDNIINLFILVVDSYCHIQMPSQYHTTSESTSRPQHNEATRILHATTHAPQPRRRVSISEKQFFISYPYPGDLQGNVRDIKLYAPDLRRSAQAGDESGRPLDRREIQPKRTRPQNKDLPSSAMLSHFDTDTPGADDPTHANVNTLVSTDSITSEPLRATTLEHSKAYRGAQFVWSGTGGGHVVLPD</sequence>
<feature type="region of interest" description="Disordered" evidence="1">
    <location>
        <begin position="146"/>
        <end position="199"/>
    </location>
</feature>
<evidence type="ECO:0000313" key="3">
    <source>
        <dbReference type="Proteomes" id="UP000076154"/>
    </source>
</evidence>
<proteinExistence type="predicted"/>
<feature type="compositionally biased region" description="Basic and acidic residues" evidence="1">
    <location>
        <begin position="154"/>
        <end position="166"/>
    </location>
</feature>
<reference evidence="2" key="1">
    <citation type="submission" date="2018-04" db="EMBL/GenBank/DDBJ databases">
        <title>Whole genome sequencing of Hypsizygus marmoreus.</title>
        <authorList>
            <person name="Choi I.-G."/>
            <person name="Min B."/>
            <person name="Kim J.-G."/>
            <person name="Kim S."/>
            <person name="Oh Y.-L."/>
            <person name="Kong W.-S."/>
            <person name="Park H."/>
            <person name="Jeong J."/>
            <person name="Song E.-S."/>
        </authorList>
    </citation>
    <scope>NUCLEOTIDE SEQUENCE [LARGE SCALE GENOMIC DNA]</scope>
    <source>
        <strain evidence="2">51987-8</strain>
    </source>
</reference>
<protein>
    <submittedName>
        <fullName evidence="2">Uncharacterized protein</fullName>
    </submittedName>
</protein>
<keyword evidence="3" id="KW-1185">Reference proteome</keyword>
<evidence type="ECO:0000313" key="2">
    <source>
        <dbReference type="EMBL" id="RDB26483.1"/>
    </source>
</evidence>